<dbReference type="AlphaFoldDB" id="A0A1G6T2U7"/>
<name>A0A1G6T2U7_9BACT</name>
<dbReference type="OrthoDB" id="795425at2"/>
<dbReference type="EMBL" id="FMYP01000110">
    <property type="protein sequence ID" value="SDD23331.1"/>
    <property type="molecule type" value="Genomic_DNA"/>
</dbReference>
<dbReference type="STRING" id="1640674.SAMN05216323_11104"/>
<feature type="signal peptide" evidence="1">
    <location>
        <begin position="1"/>
        <end position="20"/>
    </location>
</feature>
<evidence type="ECO:0000313" key="2">
    <source>
        <dbReference type="EMBL" id="SDD23331.1"/>
    </source>
</evidence>
<reference evidence="2 3" key="1">
    <citation type="submission" date="2016-09" db="EMBL/GenBank/DDBJ databases">
        <authorList>
            <person name="Capua I."/>
            <person name="De Benedictis P."/>
            <person name="Joannis T."/>
            <person name="Lombin L.H."/>
            <person name="Cattoli G."/>
        </authorList>
    </citation>
    <scope>NUCLEOTIDE SEQUENCE [LARGE SCALE GENOMIC DNA]</scope>
    <source>
        <strain evidence="2 3">A7P-90m</strain>
    </source>
</reference>
<proteinExistence type="predicted"/>
<accession>A0A1G6T2U7</accession>
<gene>
    <name evidence="2" type="ORF">SAMN05216323_11104</name>
</gene>
<protein>
    <submittedName>
        <fullName evidence="2">Uncharacterized protein</fullName>
    </submittedName>
</protein>
<organism evidence="2 3">
    <name type="scientific">Williamwhitmania taraxaci</name>
    <dbReference type="NCBI Taxonomy" id="1640674"/>
    <lineage>
        <taxon>Bacteria</taxon>
        <taxon>Pseudomonadati</taxon>
        <taxon>Bacteroidota</taxon>
        <taxon>Bacteroidia</taxon>
        <taxon>Bacteroidales</taxon>
        <taxon>Williamwhitmaniaceae</taxon>
        <taxon>Williamwhitmania</taxon>
    </lineage>
</organism>
<evidence type="ECO:0000313" key="3">
    <source>
        <dbReference type="Proteomes" id="UP000199452"/>
    </source>
</evidence>
<dbReference type="RefSeq" id="WP_092440964.1">
    <property type="nucleotide sequence ID" value="NZ_FMYP01000110.1"/>
</dbReference>
<feature type="chain" id="PRO_5011735266" evidence="1">
    <location>
        <begin position="21"/>
        <end position="477"/>
    </location>
</feature>
<keyword evidence="1" id="KW-0732">Signal</keyword>
<keyword evidence="3" id="KW-1185">Reference proteome</keyword>
<sequence length="477" mass="53503">MNKMILFFVICFSISQFINAQTYYPNINSQSEKNLKIKKVERSSSSTIIEFEYFRTESKGIYIYLNPPNSDGAYYIQANGIKFLLLSTEGIANKDAITIAYPNKQITFSAIFEPLPKSITKFDLIEGATGTWNFYGIDNSNSDNSKTNPDKINFSSKTTDTLYYDSKWKGVDTRGTASFYRIINLDNNSNISGLVKDYYITGELQGKGDALFIDRYDDSNSKWKGIVYTYSKNGETLSETDMDKLCKSYYKDGKTFQYYVHNGISVTMHLSIERTYGKYYVAYVAIENLTGKSFNFNPETITAIMIKSGTETSGEVLSANEYMRKVNNRQAWNAALVAFGESSAANQAGYSSSTTTSSTSGYANSYGSASGYYGNTYGSVYGSSSTYGSATSRSNTQSYNGAANYAAQQNAQQNINNFQNQQYQIQNVLNQGYLKLNTIDNEQRIVGQININYKSADKIKVTIPVNGVNYDFWWNNN</sequence>
<dbReference type="Proteomes" id="UP000199452">
    <property type="component" value="Unassembled WGS sequence"/>
</dbReference>
<evidence type="ECO:0000256" key="1">
    <source>
        <dbReference type="SAM" id="SignalP"/>
    </source>
</evidence>